<name>A0A9D1TYU9_9BACT</name>
<sequence length="159" mass="17459">MRSQFFISPSIETVVEESADILNTGRSIISFDTADINYVAKEAVNVLLLEGYGNGSCRISNAIEDAIIKTCPAAKGFDLFSANKILIHLSYNEKKPILSADLSELTQFADMFQADATVMWGISCDNNLRDDTVTARLIASNLTLSPVKYQHYGNKDIGK</sequence>
<dbReference type="EMBL" id="DXHL01000029">
    <property type="protein sequence ID" value="HIW11075.1"/>
    <property type="molecule type" value="Genomic_DNA"/>
</dbReference>
<reference evidence="3" key="2">
    <citation type="submission" date="2021-04" db="EMBL/GenBank/DDBJ databases">
        <authorList>
            <person name="Gilroy R."/>
        </authorList>
    </citation>
    <scope>NUCLEOTIDE SEQUENCE</scope>
    <source>
        <strain evidence="3">ChiBcec15-1070</strain>
    </source>
</reference>
<dbReference type="Proteomes" id="UP000823926">
    <property type="component" value="Unassembled WGS sequence"/>
</dbReference>
<proteinExistence type="predicted"/>
<accession>A0A9D1TYU9</accession>
<gene>
    <name evidence="3" type="ORF">H9888_06200</name>
</gene>
<organism evidence="3 4">
    <name type="scientific">Candidatus Rikenella faecigallinarum</name>
    <dbReference type="NCBI Taxonomy" id="2838745"/>
    <lineage>
        <taxon>Bacteria</taxon>
        <taxon>Pseudomonadati</taxon>
        <taxon>Bacteroidota</taxon>
        <taxon>Bacteroidia</taxon>
        <taxon>Bacteroidales</taxon>
        <taxon>Rikenellaceae</taxon>
        <taxon>Rikenella</taxon>
    </lineage>
</organism>
<comment type="caution">
    <text evidence="3">The sequence shown here is derived from an EMBL/GenBank/DDBJ whole genome shotgun (WGS) entry which is preliminary data.</text>
</comment>
<dbReference type="InterPro" id="IPR037103">
    <property type="entry name" value="Tubulin/FtsZ-like_C"/>
</dbReference>
<dbReference type="SUPFAM" id="SSF55307">
    <property type="entry name" value="Tubulin C-terminal domain-like"/>
    <property type="match status" value="1"/>
</dbReference>
<keyword evidence="1" id="KW-0547">Nucleotide-binding</keyword>
<reference evidence="3" key="1">
    <citation type="journal article" date="2021" name="PeerJ">
        <title>Extensive microbial diversity within the chicken gut microbiome revealed by metagenomics and culture.</title>
        <authorList>
            <person name="Gilroy R."/>
            <person name="Ravi A."/>
            <person name="Getino M."/>
            <person name="Pursley I."/>
            <person name="Horton D.L."/>
            <person name="Alikhan N.F."/>
            <person name="Baker D."/>
            <person name="Gharbi K."/>
            <person name="Hall N."/>
            <person name="Watson M."/>
            <person name="Adriaenssens E.M."/>
            <person name="Foster-Nyarko E."/>
            <person name="Jarju S."/>
            <person name="Secka A."/>
            <person name="Antonio M."/>
            <person name="Oren A."/>
            <person name="Chaudhuri R.R."/>
            <person name="La Ragione R."/>
            <person name="Hildebrand F."/>
            <person name="Pallen M.J."/>
        </authorList>
    </citation>
    <scope>NUCLEOTIDE SEQUENCE</scope>
    <source>
        <strain evidence="3">ChiBcec15-1070</strain>
    </source>
</reference>
<dbReference type="GO" id="GO:0005525">
    <property type="term" value="F:GTP binding"/>
    <property type="evidence" value="ECO:0007669"/>
    <property type="project" value="UniProtKB-KW"/>
</dbReference>
<evidence type="ECO:0000256" key="1">
    <source>
        <dbReference type="ARBA" id="ARBA00022741"/>
    </source>
</evidence>
<evidence type="ECO:0000313" key="4">
    <source>
        <dbReference type="Proteomes" id="UP000823926"/>
    </source>
</evidence>
<dbReference type="Gene3D" id="3.30.1330.20">
    <property type="entry name" value="Tubulin/FtsZ, C-terminal domain"/>
    <property type="match status" value="1"/>
</dbReference>
<evidence type="ECO:0008006" key="5">
    <source>
        <dbReference type="Google" id="ProtNLM"/>
    </source>
</evidence>
<evidence type="ECO:0000313" key="3">
    <source>
        <dbReference type="EMBL" id="HIW11075.1"/>
    </source>
</evidence>
<dbReference type="AlphaFoldDB" id="A0A9D1TYU9"/>
<evidence type="ECO:0000256" key="2">
    <source>
        <dbReference type="ARBA" id="ARBA00023134"/>
    </source>
</evidence>
<keyword evidence="2" id="KW-0342">GTP-binding</keyword>
<dbReference type="InterPro" id="IPR008280">
    <property type="entry name" value="Tub_FtsZ_C"/>
</dbReference>
<protein>
    <recommendedName>
        <fullName evidence="5">Cell division protein FtsZ</fullName>
    </recommendedName>
</protein>